<dbReference type="InterPro" id="IPR029787">
    <property type="entry name" value="Nucleotide_cyclase"/>
</dbReference>
<dbReference type="PANTHER" id="PTHR44757">
    <property type="entry name" value="DIGUANYLATE CYCLASE DGCP"/>
    <property type="match status" value="1"/>
</dbReference>
<feature type="modified residue" description="4-aspartylphosphate" evidence="3">
    <location>
        <position position="61"/>
    </location>
</feature>
<dbReference type="Gene3D" id="3.30.70.270">
    <property type="match status" value="1"/>
</dbReference>
<dbReference type="Gene3D" id="3.30.450.20">
    <property type="entry name" value="PAS domain"/>
    <property type="match status" value="2"/>
</dbReference>
<dbReference type="AlphaFoldDB" id="A0A4P7XKG0"/>
<reference evidence="9 10" key="1">
    <citation type="submission" date="2018-07" db="EMBL/GenBank/DDBJ databases">
        <title>Marsedoiliclastica nanhaica gen. nov. sp. nov., a novel marine hydrocarbonoclastic bacterium isolated from an in-situ enriched hydrocarbon-degrading consortium in deep-sea sediment.</title>
        <authorList>
            <person name="Dong C."/>
            <person name="Ma T."/>
            <person name="Liu R."/>
            <person name="Shao Z."/>
        </authorList>
    </citation>
    <scope>NUCLEOTIDE SEQUENCE [LARGE SCALE GENOMIC DNA]</scope>
    <source>
        <strain evidence="10">soil36-7</strain>
    </source>
</reference>
<dbReference type="PROSITE" id="PS50883">
    <property type="entry name" value="EAL"/>
    <property type="match status" value="1"/>
</dbReference>
<dbReference type="SUPFAM" id="SSF55785">
    <property type="entry name" value="PYP-like sensor domain (PAS domain)"/>
    <property type="match status" value="2"/>
</dbReference>
<dbReference type="InterPro" id="IPR001610">
    <property type="entry name" value="PAC"/>
</dbReference>
<evidence type="ECO:0000256" key="1">
    <source>
        <dbReference type="ARBA" id="ARBA00012282"/>
    </source>
</evidence>
<protein>
    <recommendedName>
        <fullName evidence="1">cyclic-guanylate-specific phosphodiesterase</fullName>
        <ecNumber evidence="1">3.1.4.52</ecNumber>
    </recommendedName>
</protein>
<sequence length="794" mass="88855">MVVEKPILNILLIEDDEDDFILTKELLLGASSLACTVDWIDNYNDGMKAVLGQSYDVAIIDYRLNADSGIDLIRQVRRNHIRTPIILLTGHGDDTLDSAAIDLGASDYLIKGEVDSTSLARSIRYAVDRAQNEQVFLQLLTDSRDAMLVVDDQGGIRYANPAAEQLFHDPEHLQLQQITLPETDESLFEWRLPLADGTFLDVEGQLSRTLWNRESMQLLSLRDIGPRKEAEKQLRLLQRSLEVTDSGVVISDARLPDLPIIYVNGAFEKVSGYTAEEVLGKNCRFLQQSETHQPALDKLRKSLAAKQEVHVVLRNFRKDGTAFWNDLFVAPVPDEQGEVTHFIGIQNDITHQKSVESALAYNTSHDVLTGLPNRALLEDRLRQACMMAARGSLRLGVIFIDLDGFKPINDALSHKVGDQVLIEVAARIDVNIRPGDTLARLSADEFVVLVPNLVRDEDLLHIVERILENVARPYQVGDQRIRVTASAGIALSDGNVEEPMVLVQRADLAMNQAKQEGRNTYHWFTSELNQSMMDRVTLRSELQKAIESEEFELYFQPLIDARSGRVGGMEALIRWNHPERGMVSPADFIPVAEDTGQIIPMSQWILETACRQNRLLYDSGHRTNVVSVNVSPIQFQPGNFVDIVKRTLETTCLPNHLLELEIVESVLLHDPARVIATLHELRELGVGISIDDFGTGFSSLSYLKRLPITKVKIDRSFIQEITNDPKDAAITQGIISMAHHLKLKVVAEGVETGPQAAFLRDNACDIFQGYFFARPMPMAQLTEFLASYTGAPSF</sequence>
<dbReference type="GO" id="GO:0000160">
    <property type="term" value="P:phosphorelay signal transduction system"/>
    <property type="evidence" value="ECO:0007669"/>
    <property type="project" value="InterPro"/>
</dbReference>
<evidence type="ECO:0000259" key="6">
    <source>
        <dbReference type="PROSITE" id="PS50113"/>
    </source>
</evidence>
<dbReference type="RefSeq" id="WP_136549528.1">
    <property type="nucleotide sequence ID" value="NZ_CP031093.1"/>
</dbReference>
<dbReference type="FunFam" id="3.20.20.450:FF:000001">
    <property type="entry name" value="Cyclic di-GMP phosphodiesterase yahA"/>
    <property type="match status" value="1"/>
</dbReference>
<feature type="domain" description="GGDEF" evidence="8">
    <location>
        <begin position="393"/>
        <end position="526"/>
    </location>
</feature>
<proteinExistence type="predicted"/>
<evidence type="ECO:0000313" key="9">
    <source>
        <dbReference type="EMBL" id="QCF26822.1"/>
    </source>
</evidence>
<feature type="domain" description="PAS" evidence="5">
    <location>
        <begin position="233"/>
        <end position="306"/>
    </location>
</feature>
<dbReference type="SUPFAM" id="SSF141868">
    <property type="entry name" value="EAL domain-like"/>
    <property type="match status" value="1"/>
</dbReference>
<dbReference type="CDD" id="cd01949">
    <property type="entry name" value="GGDEF"/>
    <property type="match status" value="1"/>
</dbReference>
<dbReference type="SMART" id="SM00086">
    <property type="entry name" value="PAC"/>
    <property type="match status" value="2"/>
</dbReference>
<dbReference type="Pfam" id="PF00990">
    <property type="entry name" value="GGDEF"/>
    <property type="match status" value="1"/>
</dbReference>
<dbReference type="Pfam" id="PF00072">
    <property type="entry name" value="Response_reg"/>
    <property type="match status" value="1"/>
</dbReference>
<dbReference type="PANTHER" id="PTHR44757:SF2">
    <property type="entry name" value="BIOFILM ARCHITECTURE MAINTENANCE PROTEIN MBAA"/>
    <property type="match status" value="1"/>
</dbReference>
<dbReference type="InterPro" id="IPR052155">
    <property type="entry name" value="Biofilm_reg_signaling"/>
</dbReference>
<dbReference type="EMBL" id="CP031093">
    <property type="protein sequence ID" value="QCF26822.1"/>
    <property type="molecule type" value="Genomic_DNA"/>
</dbReference>
<dbReference type="InterPro" id="IPR011006">
    <property type="entry name" value="CheY-like_superfamily"/>
</dbReference>
<feature type="domain" description="Response regulatory" evidence="4">
    <location>
        <begin position="9"/>
        <end position="126"/>
    </location>
</feature>
<evidence type="ECO:0000259" key="8">
    <source>
        <dbReference type="PROSITE" id="PS50887"/>
    </source>
</evidence>
<evidence type="ECO:0000259" key="5">
    <source>
        <dbReference type="PROSITE" id="PS50112"/>
    </source>
</evidence>
<dbReference type="InterPro" id="IPR035919">
    <property type="entry name" value="EAL_sf"/>
</dbReference>
<dbReference type="Gene3D" id="3.40.50.2300">
    <property type="match status" value="1"/>
</dbReference>
<dbReference type="OrthoDB" id="6597954at2"/>
<dbReference type="SUPFAM" id="SSF55073">
    <property type="entry name" value="Nucleotide cyclase"/>
    <property type="match status" value="1"/>
</dbReference>
<dbReference type="NCBIfam" id="TIGR00229">
    <property type="entry name" value="sensory_box"/>
    <property type="match status" value="1"/>
</dbReference>
<keyword evidence="10" id="KW-1185">Reference proteome</keyword>
<dbReference type="CDD" id="cd01948">
    <property type="entry name" value="EAL"/>
    <property type="match status" value="1"/>
</dbReference>
<gene>
    <name evidence="9" type="ORF">soil367_13260</name>
</gene>
<dbReference type="InterPro" id="IPR035965">
    <property type="entry name" value="PAS-like_dom_sf"/>
</dbReference>
<dbReference type="Pfam" id="PF13188">
    <property type="entry name" value="PAS_8"/>
    <property type="match status" value="1"/>
</dbReference>
<dbReference type="KEGG" id="hmi:soil367_13260"/>
<feature type="domain" description="PAS" evidence="5">
    <location>
        <begin position="132"/>
        <end position="167"/>
    </location>
</feature>
<dbReference type="EC" id="3.1.4.52" evidence="1"/>
<dbReference type="Pfam" id="PF00563">
    <property type="entry name" value="EAL"/>
    <property type="match status" value="1"/>
</dbReference>
<dbReference type="InterPro" id="IPR043128">
    <property type="entry name" value="Rev_trsase/Diguanyl_cyclase"/>
</dbReference>
<name>A0A4P7XKG0_9ALTE</name>
<dbReference type="CDD" id="cd00156">
    <property type="entry name" value="REC"/>
    <property type="match status" value="1"/>
</dbReference>
<dbReference type="PROSITE" id="PS50110">
    <property type="entry name" value="RESPONSE_REGULATORY"/>
    <property type="match status" value="1"/>
</dbReference>
<organism evidence="9 10">
    <name type="scientific">Hydrocarboniclastica marina</name>
    <dbReference type="NCBI Taxonomy" id="2259620"/>
    <lineage>
        <taxon>Bacteria</taxon>
        <taxon>Pseudomonadati</taxon>
        <taxon>Pseudomonadota</taxon>
        <taxon>Gammaproteobacteria</taxon>
        <taxon>Alteromonadales</taxon>
        <taxon>Alteromonadaceae</taxon>
        <taxon>Hydrocarboniclastica</taxon>
    </lineage>
</organism>
<feature type="domain" description="EAL" evidence="7">
    <location>
        <begin position="535"/>
        <end position="789"/>
    </location>
</feature>
<evidence type="ECO:0000259" key="7">
    <source>
        <dbReference type="PROSITE" id="PS50883"/>
    </source>
</evidence>
<dbReference type="NCBIfam" id="TIGR00254">
    <property type="entry name" value="GGDEF"/>
    <property type="match status" value="1"/>
</dbReference>
<dbReference type="SUPFAM" id="SSF52172">
    <property type="entry name" value="CheY-like"/>
    <property type="match status" value="1"/>
</dbReference>
<dbReference type="InterPro" id="IPR000160">
    <property type="entry name" value="GGDEF_dom"/>
</dbReference>
<dbReference type="CDD" id="cd00130">
    <property type="entry name" value="PAS"/>
    <property type="match status" value="2"/>
</dbReference>
<dbReference type="SMART" id="SM00091">
    <property type="entry name" value="PAS"/>
    <property type="match status" value="2"/>
</dbReference>
<keyword evidence="3" id="KW-0597">Phosphoprotein</keyword>
<dbReference type="PROSITE" id="PS50112">
    <property type="entry name" value="PAS"/>
    <property type="match status" value="2"/>
</dbReference>
<dbReference type="PROSITE" id="PS50887">
    <property type="entry name" value="GGDEF"/>
    <property type="match status" value="1"/>
</dbReference>
<accession>A0A4P7XKG0</accession>
<dbReference type="PROSITE" id="PS50113">
    <property type="entry name" value="PAC"/>
    <property type="match status" value="1"/>
</dbReference>
<dbReference type="GO" id="GO:0071111">
    <property type="term" value="F:cyclic-guanylate-specific phosphodiesterase activity"/>
    <property type="evidence" value="ECO:0007669"/>
    <property type="project" value="UniProtKB-EC"/>
</dbReference>
<evidence type="ECO:0000256" key="2">
    <source>
        <dbReference type="ARBA" id="ARBA00022636"/>
    </source>
</evidence>
<dbReference type="InterPro" id="IPR000014">
    <property type="entry name" value="PAS"/>
</dbReference>
<dbReference type="InterPro" id="IPR001789">
    <property type="entry name" value="Sig_transdc_resp-reg_receiver"/>
</dbReference>
<dbReference type="InterPro" id="IPR001633">
    <property type="entry name" value="EAL_dom"/>
</dbReference>
<dbReference type="SMART" id="SM00267">
    <property type="entry name" value="GGDEF"/>
    <property type="match status" value="1"/>
</dbReference>
<evidence type="ECO:0000259" key="4">
    <source>
        <dbReference type="PROSITE" id="PS50110"/>
    </source>
</evidence>
<dbReference type="Proteomes" id="UP000298049">
    <property type="component" value="Chromosome"/>
</dbReference>
<dbReference type="Gene3D" id="3.20.20.450">
    <property type="entry name" value="EAL domain"/>
    <property type="match status" value="1"/>
</dbReference>
<dbReference type="InterPro" id="IPR000700">
    <property type="entry name" value="PAS-assoc_C"/>
</dbReference>
<evidence type="ECO:0000313" key="10">
    <source>
        <dbReference type="Proteomes" id="UP000298049"/>
    </source>
</evidence>
<feature type="domain" description="PAC" evidence="6">
    <location>
        <begin position="307"/>
        <end position="361"/>
    </location>
</feature>
<dbReference type="SMART" id="SM00052">
    <property type="entry name" value="EAL"/>
    <property type="match status" value="1"/>
</dbReference>
<keyword evidence="2" id="KW-0973">c-di-GMP</keyword>
<dbReference type="Pfam" id="PF13426">
    <property type="entry name" value="PAS_9"/>
    <property type="match status" value="1"/>
</dbReference>
<dbReference type="SMART" id="SM00448">
    <property type="entry name" value="REC"/>
    <property type="match status" value="1"/>
</dbReference>
<evidence type="ECO:0000256" key="3">
    <source>
        <dbReference type="PROSITE-ProRule" id="PRU00169"/>
    </source>
</evidence>